<evidence type="ECO:0000256" key="1">
    <source>
        <dbReference type="SAM" id="MobiDB-lite"/>
    </source>
</evidence>
<reference evidence="3" key="1">
    <citation type="submission" date="2017-01" db="EMBL/GenBank/DDBJ databases">
        <authorList>
            <person name="Varghese N."/>
            <person name="Submissions S."/>
        </authorList>
    </citation>
    <scope>NUCLEOTIDE SEQUENCE [LARGE SCALE GENOMIC DNA]</scope>
    <source>
        <strain evidence="3">DSM 16176</strain>
    </source>
</reference>
<gene>
    <name evidence="2" type="ORF">SAMN05421799_10635</name>
</gene>
<accession>A0A1N7MQL3</accession>
<keyword evidence="3" id="KW-1185">Reference proteome</keyword>
<evidence type="ECO:0000313" key="3">
    <source>
        <dbReference type="Proteomes" id="UP000186156"/>
    </source>
</evidence>
<dbReference type="OrthoDB" id="9933971at2"/>
<dbReference type="RefSeq" id="WP_076346903.1">
    <property type="nucleotide sequence ID" value="NZ_FTOO01000006.1"/>
</dbReference>
<dbReference type="STRING" id="252246.SAMN05421799_10635"/>
<dbReference type="AlphaFoldDB" id="A0A1N7MQL3"/>
<dbReference type="EMBL" id="FTOO01000006">
    <property type="protein sequence ID" value="SIS88425.1"/>
    <property type="molecule type" value="Genomic_DNA"/>
</dbReference>
<protein>
    <submittedName>
        <fullName evidence="2">Uncharacterized protein</fullName>
    </submittedName>
</protein>
<proteinExistence type="predicted"/>
<evidence type="ECO:0000313" key="2">
    <source>
        <dbReference type="EMBL" id="SIS88425.1"/>
    </source>
</evidence>
<feature type="region of interest" description="Disordered" evidence="1">
    <location>
        <begin position="81"/>
        <end position="104"/>
    </location>
</feature>
<organism evidence="2 3">
    <name type="scientific">Alicyclobacillus vulcanalis</name>
    <dbReference type="NCBI Taxonomy" id="252246"/>
    <lineage>
        <taxon>Bacteria</taxon>
        <taxon>Bacillati</taxon>
        <taxon>Bacillota</taxon>
        <taxon>Bacilli</taxon>
        <taxon>Bacillales</taxon>
        <taxon>Alicyclobacillaceae</taxon>
        <taxon>Alicyclobacillus</taxon>
    </lineage>
</organism>
<sequence>MAYYKHPVIDGDGEMSITMPDGTVKTIPIVEGVVDWPDGVPVHSRFEPAPEPEAMRELKRKQKEEELRRLAAELGVTVQFANDGSDAEPKRMTKGRTATTKADE</sequence>
<name>A0A1N7MQL3_9BACL</name>
<dbReference type="Proteomes" id="UP000186156">
    <property type="component" value="Unassembled WGS sequence"/>
</dbReference>